<keyword evidence="7 11" id="KW-0831">Ubiquinone biosynthesis</keyword>
<feature type="transmembrane region" description="Helical" evidence="11">
    <location>
        <begin position="129"/>
        <end position="147"/>
    </location>
</feature>
<keyword evidence="10 11" id="KW-0472">Membrane</keyword>
<evidence type="ECO:0000313" key="13">
    <source>
        <dbReference type="EMBL" id="UUR07728.1"/>
    </source>
</evidence>
<comment type="cofactor">
    <cofactor evidence="1 11">
        <name>Mg(2+)</name>
        <dbReference type="ChEBI" id="CHEBI:18420"/>
    </cofactor>
</comment>
<evidence type="ECO:0000256" key="9">
    <source>
        <dbReference type="ARBA" id="ARBA00022989"/>
    </source>
</evidence>
<comment type="catalytic activity">
    <reaction evidence="11">
        <text>all-trans-octaprenyl diphosphate + 4-hydroxybenzoate = 4-hydroxy-3-(all-trans-octaprenyl)benzoate + diphosphate</text>
        <dbReference type="Rhea" id="RHEA:27782"/>
        <dbReference type="ChEBI" id="CHEBI:1617"/>
        <dbReference type="ChEBI" id="CHEBI:17879"/>
        <dbReference type="ChEBI" id="CHEBI:33019"/>
        <dbReference type="ChEBI" id="CHEBI:57711"/>
        <dbReference type="EC" id="2.5.1.39"/>
    </reaction>
</comment>
<feature type="transmembrane region" description="Helical" evidence="11">
    <location>
        <begin position="222"/>
        <end position="244"/>
    </location>
</feature>
<dbReference type="GO" id="GO:0008412">
    <property type="term" value="F:4-hydroxybenzoate polyprenyltransferase activity"/>
    <property type="evidence" value="ECO:0007669"/>
    <property type="project" value="UniProtKB-EC"/>
</dbReference>
<evidence type="ECO:0000256" key="11">
    <source>
        <dbReference type="HAMAP-Rule" id="MF_01635"/>
    </source>
</evidence>
<keyword evidence="8 11" id="KW-0812">Transmembrane</keyword>
<dbReference type="NCBIfam" id="TIGR01474">
    <property type="entry name" value="ubiA_proteo"/>
    <property type="match status" value="1"/>
</dbReference>
<evidence type="ECO:0000256" key="3">
    <source>
        <dbReference type="ARBA" id="ARBA00005985"/>
    </source>
</evidence>
<comment type="similarity">
    <text evidence="3 11">Belongs to the UbiA prenyltransferase family.</text>
</comment>
<name>A0ABY5MX66_9SPHN</name>
<sequence length="304" mass="32954">MTELDLVPDSERTGLIGGLPAWVRPFASLMRLDRPIGTWLLYWPCAWGMLLAGVDGRWSLLAWFLLGAFATRSAGCVYNDLVDRDLDSRVARTRLRPLASGRVSARSAWILIALLCLLGLVVLFRLPPIAQVTALASVALVAAYPFMKRITWWPQAWLGLVFSWGALVGWASIAGGLDPAGWWLWVGSVFWVVGYDTLYAIQDKEDDALVGVRSSARRLGRNAALGVGIFYLVALGSWGIAIWLVRPEPLALLALVPAALHLGGQVLRADPDDGDKALALFRSNRFTGLLLAMGFAAVGLSSAA</sequence>
<dbReference type="Pfam" id="PF01040">
    <property type="entry name" value="UbiA"/>
    <property type="match status" value="1"/>
</dbReference>
<dbReference type="InterPro" id="IPR000537">
    <property type="entry name" value="UbiA_prenyltransferase"/>
</dbReference>
<feature type="transmembrane region" description="Helical" evidence="11">
    <location>
        <begin position="287"/>
        <end position="303"/>
    </location>
</feature>
<evidence type="ECO:0000256" key="1">
    <source>
        <dbReference type="ARBA" id="ARBA00001946"/>
    </source>
</evidence>
<dbReference type="Proteomes" id="UP000831921">
    <property type="component" value="Chromosome"/>
</dbReference>
<gene>
    <name evidence="11 13" type="primary">ubiA</name>
    <name evidence="13" type="ORF">M1K48_12455</name>
</gene>
<feature type="transmembrane region" description="Helical" evidence="11">
    <location>
        <begin position="182"/>
        <end position="201"/>
    </location>
</feature>
<dbReference type="Gene3D" id="1.20.120.1780">
    <property type="entry name" value="UbiA prenyltransferase"/>
    <property type="match status" value="1"/>
</dbReference>
<dbReference type="PROSITE" id="PS00943">
    <property type="entry name" value="UBIA"/>
    <property type="match status" value="1"/>
</dbReference>
<evidence type="ECO:0000313" key="14">
    <source>
        <dbReference type="Proteomes" id="UP000831921"/>
    </source>
</evidence>
<dbReference type="InterPro" id="IPR044878">
    <property type="entry name" value="UbiA_sf"/>
</dbReference>
<comment type="subcellular location">
    <subcellularLocation>
        <location evidence="11">Cell inner membrane</location>
        <topology evidence="11">Multi-pass membrane protein</topology>
    </subcellularLocation>
    <subcellularLocation>
        <location evidence="2">Membrane</location>
        <topology evidence="2">Multi-pass membrane protein</topology>
    </subcellularLocation>
</comment>
<comment type="pathway">
    <text evidence="11">Cofactor biosynthesis; ubiquinone biosynthesis.</text>
</comment>
<dbReference type="PANTHER" id="PTHR11048">
    <property type="entry name" value="PRENYLTRANSFERASES"/>
    <property type="match status" value="1"/>
</dbReference>
<evidence type="ECO:0000256" key="2">
    <source>
        <dbReference type="ARBA" id="ARBA00004141"/>
    </source>
</evidence>
<dbReference type="RefSeq" id="WP_249503518.1">
    <property type="nucleotide sequence ID" value="NZ_CP097253.1"/>
</dbReference>
<keyword evidence="11" id="KW-0460">Magnesium</keyword>
<protein>
    <recommendedName>
        <fullName evidence="11 12">4-hydroxybenzoate octaprenyltransferase</fullName>
        <ecNumber evidence="11 12">2.5.1.39</ecNumber>
    </recommendedName>
    <alternativeName>
        <fullName evidence="11">4-HB polyprenyltransferase</fullName>
    </alternativeName>
</protein>
<evidence type="ECO:0000256" key="10">
    <source>
        <dbReference type="ARBA" id="ARBA00023136"/>
    </source>
</evidence>
<dbReference type="CDD" id="cd13959">
    <property type="entry name" value="PT_UbiA_COQ2"/>
    <property type="match status" value="1"/>
</dbReference>
<keyword evidence="5 11" id="KW-0997">Cell inner membrane</keyword>
<feature type="transmembrane region" description="Helical" evidence="11">
    <location>
        <begin position="156"/>
        <end position="176"/>
    </location>
</feature>
<dbReference type="Gene3D" id="1.10.357.140">
    <property type="entry name" value="UbiA prenyltransferase"/>
    <property type="match status" value="1"/>
</dbReference>
<evidence type="ECO:0000256" key="8">
    <source>
        <dbReference type="ARBA" id="ARBA00022692"/>
    </source>
</evidence>
<evidence type="ECO:0000256" key="12">
    <source>
        <dbReference type="NCBIfam" id="TIGR01474"/>
    </source>
</evidence>
<dbReference type="InterPro" id="IPR039653">
    <property type="entry name" value="Prenyltransferase"/>
</dbReference>
<dbReference type="HAMAP" id="MF_01635">
    <property type="entry name" value="UbiA"/>
    <property type="match status" value="1"/>
</dbReference>
<dbReference type="InterPro" id="IPR006370">
    <property type="entry name" value="HB_polyprenyltransferase-like"/>
</dbReference>
<evidence type="ECO:0000256" key="5">
    <source>
        <dbReference type="ARBA" id="ARBA00022519"/>
    </source>
</evidence>
<feature type="transmembrane region" description="Helical" evidence="11">
    <location>
        <begin position="103"/>
        <end position="123"/>
    </location>
</feature>
<evidence type="ECO:0000256" key="6">
    <source>
        <dbReference type="ARBA" id="ARBA00022679"/>
    </source>
</evidence>
<proteinExistence type="inferred from homology"/>
<keyword evidence="4 11" id="KW-1003">Cell membrane</keyword>
<dbReference type="EMBL" id="CP097253">
    <property type="protein sequence ID" value="UUR07728.1"/>
    <property type="molecule type" value="Genomic_DNA"/>
</dbReference>
<keyword evidence="14" id="KW-1185">Reference proteome</keyword>
<evidence type="ECO:0000256" key="4">
    <source>
        <dbReference type="ARBA" id="ARBA00022475"/>
    </source>
</evidence>
<dbReference type="PANTHER" id="PTHR11048:SF28">
    <property type="entry name" value="4-HYDROXYBENZOATE POLYPRENYLTRANSFERASE, MITOCHONDRIAL"/>
    <property type="match status" value="1"/>
</dbReference>
<reference evidence="13 14" key="1">
    <citation type="submission" date="2022-05" db="EMBL/GenBank/DDBJ databases">
        <title>S8-45 Sphingomonas ultraviolaceadurans.</title>
        <authorList>
            <person name="Liu Y."/>
        </authorList>
    </citation>
    <scope>NUCLEOTIDE SEQUENCE [LARGE SCALE GENOMIC DNA]</scope>
    <source>
        <strain evidence="13 14">S8-45</strain>
    </source>
</reference>
<keyword evidence="6 11" id="KW-0808">Transferase</keyword>
<comment type="function">
    <text evidence="11">Catalyzes the prenylation of para-hydroxybenzoate (PHB) with an all-trans polyprenyl group. Mediates the second step in the final reaction sequence of ubiquinone-8 (UQ-8) biosynthesis, which is the condensation of the polyisoprenoid side chain with PHB, generating the first membrane-bound Q intermediate 3-octaprenyl-4-hydroxybenzoate.</text>
</comment>
<feature type="transmembrane region" description="Helical" evidence="11">
    <location>
        <begin position="60"/>
        <end position="82"/>
    </location>
</feature>
<organism evidence="13 14">
    <name type="scientific">Sphingomonas glaciei</name>
    <dbReference type="NCBI Taxonomy" id="2938948"/>
    <lineage>
        <taxon>Bacteria</taxon>
        <taxon>Pseudomonadati</taxon>
        <taxon>Pseudomonadota</taxon>
        <taxon>Alphaproteobacteria</taxon>
        <taxon>Sphingomonadales</taxon>
        <taxon>Sphingomonadaceae</taxon>
        <taxon>Sphingomonas</taxon>
    </lineage>
</organism>
<keyword evidence="9 11" id="KW-1133">Transmembrane helix</keyword>
<dbReference type="InterPro" id="IPR030470">
    <property type="entry name" value="UbiA_prenylTrfase_CS"/>
</dbReference>
<evidence type="ECO:0000256" key="7">
    <source>
        <dbReference type="ARBA" id="ARBA00022688"/>
    </source>
</evidence>
<dbReference type="EC" id="2.5.1.39" evidence="11 12"/>
<accession>A0ABY5MX66</accession>